<dbReference type="Pfam" id="PF19277">
    <property type="entry name" value="GPAT_C"/>
    <property type="match status" value="1"/>
</dbReference>
<dbReference type="InterPro" id="IPR045520">
    <property type="entry name" value="GPAT/DHAPAT_C"/>
</dbReference>
<dbReference type="Pfam" id="PF01553">
    <property type="entry name" value="Acyltransferase"/>
    <property type="match status" value="1"/>
</dbReference>
<dbReference type="GO" id="GO:0006072">
    <property type="term" value="P:glycerol-3-phosphate metabolic process"/>
    <property type="evidence" value="ECO:0007669"/>
    <property type="project" value="TreeGrafter"/>
</dbReference>
<dbReference type="GO" id="GO:0006631">
    <property type="term" value="P:fatty acid metabolic process"/>
    <property type="evidence" value="ECO:0007669"/>
    <property type="project" value="TreeGrafter"/>
</dbReference>
<gene>
    <name evidence="2" type="ORF">JRQ81_011174</name>
</gene>
<dbReference type="AlphaFoldDB" id="A0A9Q0X7Z0"/>
<dbReference type="InterPro" id="IPR022284">
    <property type="entry name" value="GPAT/DHAPAT"/>
</dbReference>
<evidence type="ECO:0000259" key="1">
    <source>
        <dbReference type="SMART" id="SM00563"/>
    </source>
</evidence>
<name>A0A9Q0X7Z0_9SAUR</name>
<dbReference type="GO" id="GO:0034587">
    <property type="term" value="P:piRNA processing"/>
    <property type="evidence" value="ECO:0007669"/>
    <property type="project" value="TreeGrafter"/>
</dbReference>
<feature type="domain" description="Phospholipid/glycerol acyltransferase" evidence="1">
    <location>
        <begin position="185"/>
        <end position="318"/>
    </location>
</feature>
<dbReference type="SMART" id="SM00563">
    <property type="entry name" value="PlsC"/>
    <property type="match status" value="1"/>
</dbReference>
<organism evidence="2 3">
    <name type="scientific">Phrynocephalus forsythii</name>
    <dbReference type="NCBI Taxonomy" id="171643"/>
    <lineage>
        <taxon>Eukaryota</taxon>
        <taxon>Metazoa</taxon>
        <taxon>Chordata</taxon>
        <taxon>Craniata</taxon>
        <taxon>Vertebrata</taxon>
        <taxon>Euteleostomi</taxon>
        <taxon>Lepidosauria</taxon>
        <taxon>Squamata</taxon>
        <taxon>Bifurcata</taxon>
        <taxon>Unidentata</taxon>
        <taxon>Episquamata</taxon>
        <taxon>Toxicofera</taxon>
        <taxon>Iguania</taxon>
        <taxon>Acrodonta</taxon>
        <taxon>Agamidae</taxon>
        <taxon>Agaminae</taxon>
        <taxon>Phrynocephalus</taxon>
    </lineage>
</organism>
<dbReference type="GO" id="GO:0019432">
    <property type="term" value="P:triglyceride biosynthetic process"/>
    <property type="evidence" value="ECO:0007669"/>
    <property type="project" value="TreeGrafter"/>
</dbReference>
<dbReference type="EMBL" id="JAPFRF010000022">
    <property type="protein sequence ID" value="KAJ7305260.1"/>
    <property type="molecule type" value="Genomic_DNA"/>
</dbReference>
<keyword evidence="3" id="KW-1185">Reference proteome</keyword>
<proteinExistence type="predicted"/>
<comment type="caution">
    <text evidence="2">The sequence shown here is derived from an EMBL/GenBank/DDBJ whole genome shotgun (WGS) entry which is preliminary data.</text>
</comment>
<dbReference type="Proteomes" id="UP001142489">
    <property type="component" value="Unassembled WGS sequence"/>
</dbReference>
<evidence type="ECO:0000313" key="2">
    <source>
        <dbReference type="EMBL" id="KAJ7305260.1"/>
    </source>
</evidence>
<dbReference type="OrthoDB" id="5962536at2759"/>
<dbReference type="GO" id="GO:0031966">
    <property type="term" value="C:mitochondrial membrane"/>
    <property type="evidence" value="ECO:0007669"/>
    <property type="project" value="TreeGrafter"/>
</dbReference>
<evidence type="ECO:0000313" key="3">
    <source>
        <dbReference type="Proteomes" id="UP001142489"/>
    </source>
</evidence>
<reference evidence="2" key="1">
    <citation type="journal article" date="2023" name="DNA Res.">
        <title>Chromosome-level genome assembly of Phrynocephalus forsythii using third-generation DNA sequencing and Hi-C analysis.</title>
        <authorList>
            <person name="Qi Y."/>
            <person name="Zhao W."/>
            <person name="Zhao Y."/>
            <person name="Niu C."/>
            <person name="Cao S."/>
            <person name="Zhang Y."/>
        </authorList>
    </citation>
    <scope>NUCLEOTIDE SEQUENCE</scope>
    <source>
        <tissue evidence="2">Muscle</tissue>
    </source>
</reference>
<dbReference type="PANTHER" id="PTHR12563:SF15">
    <property type="entry name" value="GLYCEROL-3-PHOSPHATE ACYLTRANSFERASE 2, MITOCHONDRIAL"/>
    <property type="match status" value="1"/>
</dbReference>
<protein>
    <recommendedName>
        <fullName evidence="1">Phospholipid/glycerol acyltransferase domain-containing protein</fullName>
    </recommendedName>
</protein>
<dbReference type="GO" id="GO:0004366">
    <property type="term" value="F:glycerol-3-phosphate O-acyltransferase activity"/>
    <property type="evidence" value="ECO:0007669"/>
    <property type="project" value="TreeGrafter"/>
</dbReference>
<accession>A0A9Q0X7Z0</accession>
<dbReference type="PANTHER" id="PTHR12563">
    <property type="entry name" value="GLYCEROL-3-PHOSPHATE ACYLTRANSFERASE"/>
    <property type="match status" value="1"/>
</dbReference>
<dbReference type="GO" id="GO:0008654">
    <property type="term" value="P:phospholipid biosynthetic process"/>
    <property type="evidence" value="ECO:0007669"/>
    <property type="project" value="TreeGrafter"/>
</dbReference>
<sequence>MDSWPPDSGLKMEIVVPFLGKYRPLVGRCCQRCTPKSWESCFYKQFPSLGFCSVIKITEENTRYRGWLVRRLCCFLAVNDWTFCGESTGDLQERIFHSKRVQDVLSEQVPRGQEFMSATSIFVARWRREIHRILHQIQGSLSPLLLRFCHWVLLKLLNQMFLGVLVHKGQLETLRRVAQMPNMPVVFLSTHKSQLDGLLLQLLLVSQGFAMPRVVWEPKAFAPKCRALLTHLGGVFLPQGADQSWDSQEGALARSVVASYIEDLLRSREPFLIFVEESSAGVPQRSAAGREWLSLVVSAFQAGSVPDVAMVPVGISYDVVPGLLPRGQAGPAKTVSLWTSLRALCRVIRQGLGYVRVDFAQPASLQEYVANTFYRKSSPRKLAEEFLLPEICGQRTLDYEKNQPRLPGPHGIVALNSEQWVLVDDLSLHSEIAGISCSAIMAVEIMAALLLHKHQAGVFLSRLMQDFSWLTEELLLRNYDMGFSGQVRHVVLHSLFLLRGCLSLHRLSLGDLLVVPKRTEAAVRELSQRSLAILPVFIQEALGVCAVNALLVEVLPYLGSPEQLQDVVLVQDELYHKTLSLAHLLPRELLLCPPCQSIYSYCQLVVDKLIQCGLLVAEEVPSDLVACDAAKKRFANKLLWKPTDDFADSDSDFGEEERKQHFKVSHLDNCPALFAFLGRLLAPLLRTLERTASFLTELDFPQGESRLVKKLHGFLARKAEEDGSFECVDWGLITVSVRIYKELGVLRETAGPTELVLHLSDTFAAKENQEKLEKFINQFIYL</sequence>
<dbReference type="InterPro" id="IPR002123">
    <property type="entry name" value="Plipid/glycerol_acylTrfase"/>
</dbReference>